<dbReference type="OrthoDB" id="515899at2"/>
<accession>A0A166IRL0</accession>
<comment type="caution">
    <text evidence="1">The sequence shown here is derived from an EMBL/GenBank/DDBJ whole genome shotgun (WGS) entry which is preliminary data.</text>
</comment>
<dbReference type="EMBL" id="LWAJ01000224">
    <property type="protein sequence ID" value="KZL48747.1"/>
    <property type="molecule type" value="Genomic_DNA"/>
</dbReference>
<organism evidence="1 2">
    <name type="scientific">Nodularia spumigena CENA596</name>
    <dbReference type="NCBI Taxonomy" id="1819295"/>
    <lineage>
        <taxon>Bacteria</taxon>
        <taxon>Bacillati</taxon>
        <taxon>Cyanobacteriota</taxon>
        <taxon>Cyanophyceae</taxon>
        <taxon>Nostocales</taxon>
        <taxon>Nodulariaceae</taxon>
        <taxon>Nodularia</taxon>
    </lineage>
</organism>
<reference evidence="1 2" key="1">
    <citation type="submission" date="2016-04" db="EMBL/GenBank/DDBJ databases">
        <title>Draft Genome Assembly of the Bloom-forming Cyanobacterium Nodularia spumigena Strain CENA596 in Shrimp Production Ponds.</title>
        <authorList>
            <person name="Popin R.V."/>
            <person name="Rigonato J."/>
            <person name="Abreu V.A."/>
            <person name="Andreote A.P."/>
            <person name="Silveira S.B."/>
            <person name="Odebrecht C."/>
            <person name="Fiore M.F."/>
        </authorList>
    </citation>
    <scope>NUCLEOTIDE SEQUENCE [LARGE SCALE GENOMIC DNA]</scope>
    <source>
        <strain evidence="1 2">CENA596</strain>
    </source>
</reference>
<protein>
    <submittedName>
        <fullName evidence="1">Uncharacterized protein</fullName>
    </submittedName>
</protein>
<evidence type="ECO:0000313" key="2">
    <source>
        <dbReference type="Proteomes" id="UP000076555"/>
    </source>
</evidence>
<dbReference type="AlphaFoldDB" id="A0A166IRL0"/>
<gene>
    <name evidence="1" type="ORF">A2T98_16345</name>
</gene>
<proteinExistence type="predicted"/>
<sequence>MIIMEQNQHKQGHGADQELQKSLEYLDNILQESATEDEAKPKLAHSSRNQAELIEDLTDIDLAELEDAVADIEEYLDKKEQK</sequence>
<evidence type="ECO:0000313" key="1">
    <source>
        <dbReference type="EMBL" id="KZL48747.1"/>
    </source>
</evidence>
<dbReference type="Proteomes" id="UP000076555">
    <property type="component" value="Unassembled WGS sequence"/>
</dbReference>
<name>A0A166IRL0_NODSP</name>